<sequence>MWQKPITLIEAIDGRPPMFGGNGQMVHDNVKWEMLRV</sequence>
<name>A0A450TA56_9GAMM</name>
<organism evidence="1">
    <name type="scientific">Candidatus Kentrum sp. FW</name>
    <dbReference type="NCBI Taxonomy" id="2126338"/>
    <lineage>
        <taxon>Bacteria</taxon>
        <taxon>Pseudomonadati</taxon>
        <taxon>Pseudomonadota</taxon>
        <taxon>Gammaproteobacteria</taxon>
        <taxon>Candidatus Kentrum</taxon>
    </lineage>
</organism>
<accession>A0A450TA56</accession>
<dbReference type="AlphaFoldDB" id="A0A450TA56"/>
<dbReference type="EMBL" id="CAADFE010000004">
    <property type="protein sequence ID" value="VFJ63562.1"/>
    <property type="molecule type" value="Genomic_DNA"/>
</dbReference>
<protein>
    <submittedName>
        <fullName evidence="1">Uncharacterized protein</fullName>
    </submittedName>
</protein>
<proteinExistence type="predicted"/>
<evidence type="ECO:0000313" key="1">
    <source>
        <dbReference type="EMBL" id="VFJ63562.1"/>
    </source>
</evidence>
<gene>
    <name evidence="1" type="ORF">BECKFW1821C_GA0114237_100439</name>
</gene>
<reference evidence="1" key="1">
    <citation type="submission" date="2019-02" db="EMBL/GenBank/DDBJ databases">
        <authorList>
            <person name="Gruber-Vodicka R. H."/>
            <person name="Seah K. B. B."/>
        </authorList>
    </citation>
    <scope>NUCLEOTIDE SEQUENCE</scope>
    <source>
        <strain evidence="1">BECK_BZ131</strain>
    </source>
</reference>